<dbReference type="VEuPathDB" id="FungiDB:AFLA_011229"/>
<dbReference type="SUPFAM" id="SSF48403">
    <property type="entry name" value="Ankyrin repeat"/>
    <property type="match status" value="3"/>
</dbReference>
<feature type="repeat" description="ANK" evidence="3">
    <location>
        <begin position="1220"/>
        <end position="1252"/>
    </location>
</feature>
<keyword evidence="7" id="KW-1185">Reference proteome</keyword>
<evidence type="ECO:0000259" key="5">
    <source>
        <dbReference type="Pfam" id="PF24883"/>
    </source>
</evidence>
<dbReference type="VEuPathDB" id="FungiDB:F9C07_2280306"/>
<feature type="region of interest" description="Disordered" evidence="4">
    <location>
        <begin position="1664"/>
        <end position="1706"/>
    </location>
</feature>
<evidence type="ECO:0000256" key="2">
    <source>
        <dbReference type="ARBA" id="ARBA00023043"/>
    </source>
</evidence>
<protein>
    <submittedName>
        <fullName evidence="6">Ankyrin repeat-containing domain protein</fullName>
    </submittedName>
</protein>
<dbReference type="Proteomes" id="UP000596276">
    <property type="component" value="Chromosome 1"/>
</dbReference>
<dbReference type="Pfam" id="PF00023">
    <property type="entry name" value="Ank"/>
    <property type="match status" value="1"/>
</dbReference>
<dbReference type="Pfam" id="PF12796">
    <property type="entry name" value="Ank_2"/>
    <property type="match status" value="5"/>
</dbReference>
<dbReference type="EMBL" id="CP044619">
    <property type="protein sequence ID" value="QRD89228.1"/>
    <property type="molecule type" value="Genomic_DNA"/>
</dbReference>
<feature type="repeat" description="ANK" evidence="3">
    <location>
        <begin position="1285"/>
        <end position="1319"/>
    </location>
</feature>
<name>A0A7U2MSX0_ASPFN</name>
<evidence type="ECO:0000256" key="4">
    <source>
        <dbReference type="SAM" id="MobiDB-lite"/>
    </source>
</evidence>
<organism evidence="6 7">
    <name type="scientific">Aspergillus flavus (strain ATCC 200026 / FGSC A1120 / IAM 13836 / NRRL 3357 / JCM 12722 / SRRC 167)</name>
    <dbReference type="NCBI Taxonomy" id="332952"/>
    <lineage>
        <taxon>Eukaryota</taxon>
        <taxon>Fungi</taxon>
        <taxon>Dikarya</taxon>
        <taxon>Ascomycota</taxon>
        <taxon>Pezizomycotina</taxon>
        <taxon>Eurotiomycetes</taxon>
        <taxon>Eurotiomycetidae</taxon>
        <taxon>Eurotiales</taxon>
        <taxon>Aspergillaceae</taxon>
        <taxon>Aspergillus</taxon>
        <taxon>Aspergillus subgen. Circumdati</taxon>
    </lineage>
</organism>
<accession>A0A7U2MSX0</accession>
<dbReference type="PROSITE" id="PS50088">
    <property type="entry name" value="ANK_REPEAT"/>
    <property type="match status" value="7"/>
</dbReference>
<dbReference type="InterPro" id="IPR002110">
    <property type="entry name" value="Ankyrin_rpt"/>
</dbReference>
<evidence type="ECO:0000256" key="1">
    <source>
        <dbReference type="ARBA" id="ARBA00022737"/>
    </source>
</evidence>
<dbReference type="PANTHER" id="PTHR24198">
    <property type="entry name" value="ANKYRIN REPEAT AND PROTEIN KINASE DOMAIN-CONTAINING PROTEIN"/>
    <property type="match status" value="1"/>
</dbReference>
<evidence type="ECO:0000313" key="6">
    <source>
        <dbReference type="EMBL" id="QRD89228.1"/>
    </source>
</evidence>
<dbReference type="PROSITE" id="PS50297">
    <property type="entry name" value="ANK_REP_REGION"/>
    <property type="match status" value="7"/>
</dbReference>
<dbReference type="Pfam" id="PF24883">
    <property type="entry name" value="NPHP3_N"/>
    <property type="match status" value="1"/>
</dbReference>
<evidence type="ECO:0000256" key="3">
    <source>
        <dbReference type="PROSITE-ProRule" id="PRU00023"/>
    </source>
</evidence>
<dbReference type="CDD" id="cd02249">
    <property type="entry name" value="ZZ"/>
    <property type="match status" value="1"/>
</dbReference>
<dbReference type="SUPFAM" id="SSF57850">
    <property type="entry name" value="RING/U-box"/>
    <property type="match status" value="1"/>
</dbReference>
<dbReference type="PANTHER" id="PTHR24198:SF165">
    <property type="entry name" value="ANKYRIN REPEAT-CONTAINING PROTEIN-RELATED"/>
    <property type="match status" value="1"/>
</dbReference>
<gene>
    <name evidence="6" type="ORF">F9C07_2280306</name>
</gene>
<feature type="repeat" description="ANK" evidence="3">
    <location>
        <begin position="1045"/>
        <end position="1073"/>
    </location>
</feature>
<dbReference type="SMART" id="SM00248">
    <property type="entry name" value="ANK"/>
    <property type="match status" value="13"/>
</dbReference>
<dbReference type="InterPro" id="IPR056884">
    <property type="entry name" value="NPHP3-like_N"/>
</dbReference>
<sequence length="1728" mass="191205">MAGPESGLFVEWPLSDDSSTLDSAGLDLVLVHGLYGGSDESVKSRVSPGSGSSAWIDGYAQSSNTNSRVLIFKYNCEDILAGIYTRDAIQRQAISLLNGLSTLREKAPARSIMFISHDIGGLIVKDALQLAAIDSAKWAGIADYARTLIFSGCLQRSSDDLELQNQVSAFLLGVYKPELLKISPSLAYVPGIIDATVEINGLFVESKVYLRSYMVSIHAHESTPGRIHHVFDRFSGTLGFPFETCIAEEPTKSLEDNFSKIRTHLAAQSSVLTSPQSHLIDRERLFLSLAHPIDPFTTAPNANHGIHQIDAVKKWLHSPRDQVLHIYGTHGAHEAGEQLFYSIQKLCREDKNLHLTLYFSFDGWDERRSSLNRMLSTLWAQVVCHLSETYSGWTDTVLTQIAQEHCWTDIDLIKWFRKLQNWTPVRNISLVVNYVDECSSASYNSLIQLLSQMPFGNSCPCWIAITSQKHLDIAQGPSTWQSVDLGTVITDMRLESPTDMDFARLLQSHPELTLQRPLICETIESFSSGNSLSRHILFEQLRKNKNWSWDITRLVSFLREANNNKFSVELILDRVLRSLGDSNLVHLILTWLIYAARPLTVWELATAIKFTSRPSPEPWANFNVMGARETGSTLESWLAGIVRIEHNEIRIPDRRVRDIFSQCSNATDNTYIWQEIRGTAEFYITQSCLEYLTLSDIQEKMQARLPASASESIEPSCQLRRRDLCFYATQTWTYHAAQISAPCDYSSLLDSFTRSEAALVWAKVFWSVSNWATRPSQTFGSLYPVFAGVGLSNIITPSGQLDMSQGLIEAARNGQSSTVSGLISKLEYSESTLWEALLAVLSFGDERIALEILGILEISEGKEEEKRQWPPALMYRAAFLDLPDFAEKLLQMGCAPEPGGPMEEKTLRTPFLTAAAYNSTATMHVLMKHGADIHHRGMLQRTALHYTGDLNCIEAAEALVTECHDILDQGEEDGLTPVYESSQWGQYAMLKCLLELGADPNMGACTKTTTPRWSPLVAAAEEGHDECVRVLLDYGANTNIPGPWGTDTPLRYAAVNGHEATCRALLDGGADPNCPLISPPLLIELFNYSNEIPSSTMLNLLDLFLDRGAQANAKDESGTTALTMAVTRGEESLVRCLLDHGADPRASGDPFGLLAIAIDQGGSLIRLLAERGANLETRNHQDVTPLMYAATRCHTDALAALLQWNVVIDAEVNHTKPDWPGWTALCFAANHDNQKGLKLLIEAGADLSHRTADGFCPIHLAGECSALRLLLEYRKRIDIDERTSFGSTALMLATADPPAPIDRIKLLINAGANLNAQDKNGDTALTLAACQNNIPAASILLQEPDIDINSASPCYGAALHQACRNQSLEMMKILVEHEADVNRTVPGIPGTPLQSACLVFGDYEFEGIRERIEYLMDKGADITQSGGLFGGVLSVAALQCGSEVIEFLITKGARVDICNPHRCMPIHYAAFHGIETLVSVKEAGGDVTVRDKLGRSALHWAAQNGRVRAVDYLLTSLGAHAVNERDIDGWTPLCWAARGTNGTPFPSLAGESCDYLGTIQLLLRSGADVSVSASIGDETWSPLKIACYSRAPVEIVKALRLSPEQRVTEDEVKIAGSRSGWCDCCHWTLSGIYYTCTKCKDFHFCPKCYARRDIIHAPHTDHIFEEEQYDPPPESEWRSLLEELNSNTEEEQDSDSSSESSDSKWRARGRIWSRLRHAFWGNSSEDSD</sequence>
<feature type="repeat" description="ANK" evidence="3">
    <location>
        <begin position="1117"/>
        <end position="1149"/>
    </location>
</feature>
<feature type="domain" description="Nephrocystin 3-like N-terminal" evidence="5">
    <location>
        <begin position="310"/>
        <end position="467"/>
    </location>
</feature>
<evidence type="ECO:0000313" key="7">
    <source>
        <dbReference type="Proteomes" id="UP000596276"/>
    </source>
</evidence>
<dbReference type="InterPro" id="IPR036770">
    <property type="entry name" value="Ankyrin_rpt-contain_sf"/>
</dbReference>
<keyword evidence="1" id="KW-0677">Repeat</keyword>
<dbReference type="Gene3D" id="1.25.40.20">
    <property type="entry name" value="Ankyrin repeat-containing domain"/>
    <property type="match status" value="5"/>
</dbReference>
<feature type="repeat" description="ANK" evidence="3">
    <location>
        <begin position="1011"/>
        <end position="1043"/>
    </location>
</feature>
<reference evidence="7" key="1">
    <citation type="journal article" date="2021" name="G3 (Bethesda)">
        <title>Chromosome assembled and annotated genome sequence of Aspergillus flavus NRRL 3357.</title>
        <authorList>
            <person name="Skerker J.M."/>
            <person name="Pianalto K.M."/>
            <person name="Mondo S.J."/>
            <person name="Yang K."/>
            <person name="Arkin A.P."/>
            <person name="Keller N.P."/>
            <person name="Grigoriev I.V."/>
            <person name="Louise Glass N.L."/>
        </authorList>
    </citation>
    <scope>NUCLEOTIDE SEQUENCE [LARGE SCALE GENOMIC DNA]</scope>
    <source>
        <strain evidence="7">ATCC 200026 / FGSC A1120 / IAM 13836 / NRRL 3357 / JCM 12722 / SRRC 167</strain>
    </source>
</reference>
<proteinExistence type="predicted"/>
<feature type="repeat" description="ANK" evidence="3">
    <location>
        <begin position="973"/>
        <end position="1001"/>
    </location>
</feature>
<keyword evidence="2 3" id="KW-0040">ANK repeat</keyword>
<feature type="repeat" description="ANK" evidence="3">
    <location>
        <begin position="1493"/>
        <end position="1514"/>
    </location>
</feature>